<comment type="cofactor">
    <cofactor evidence="1">
        <name>FMN</name>
        <dbReference type="ChEBI" id="CHEBI:58210"/>
    </cofactor>
</comment>
<dbReference type="GO" id="GO:0016491">
    <property type="term" value="F:oxidoreductase activity"/>
    <property type="evidence" value="ECO:0007669"/>
    <property type="project" value="UniProtKB-KW"/>
</dbReference>
<name>A0ABV9DK45_9BACI</name>
<dbReference type="Gene3D" id="3.20.20.70">
    <property type="entry name" value="Aldolase class I"/>
    <property type="match status" value="1"/>
</dbReference>
<evidence type="ECO:0000256" key="6">
    <source>
        <dbReference type="ARBA" id="ARBA00022630"/>
    </source>
</evidence>
<dbReference type="RefSeq" id="WP_390294656.1">
    <property type="nucleotide sequence ID" value="NZ_JBHSFU010000004.1"/>
</dbReference>
<comment type="similarity">
    <text evidence="3">Belongs to the nitronate monooxygenase family. NMO class I subfamily.</text>
</comment>
<comment type="function">
    <text evidence="2">Nitronate monooxygenase that uses molecular oxygen to catalyze the oxidative denitrification of alkyl nitronates. Acts on propionate 3-nitronate (P3N), the presumed physiological substrate. Probably functions in the detoxification of P3N, a metabolic poison produced by plants and fungi as a defense mechanism.</text>
</comment>
<dbReference type="Proteomes" id="UP001595989">
    <property type="component" value="Unassembled WGS sequence"/>
</dbReference>
<evidence type="ECO:0000256" key="9">
    <source>
        <dbReference type="ARBA" id="ARBA00023033"/>
    </source>
</evidence>
<evidence type="ECO:0000256" key="1">
    <source>
        <dbReference type="ARBA" id="ARBA00001917"/>
    </source>
</evidence>
<dbReference type="InterPro" id="IPR013785">
    <property type="entry name" value="Aldolase_TIM"/>
</dbReference>
<dbReference type="Pfam" id="PF03060">
    <property type="entry name" value="NMO"/>
    <property type="match status" value="1"/>
</dbReference>
<dbReference type="PANTHER" id="PTHR42747">
    <property type="entry name" value="NITRONATE MONOOXYGENASE-RELATED"/>
    <property type="match status" value="1"/>
</dbReference>
<keyword evidence="9" id="KW-0503">Monooxygenase</keyword>
<protein>
    <recommendedName>
        <fullName evidence="4">Probable nitronate monooxygenase</fullName>
    </recommendedName>
    <alternativeName>
        <fullName evidence="10">Propionate 3-nitronate monooxygenase</fullName>
    </alternativeName>
</protein>
<evidence type="ECO:0000256" key="10">
    <source>
        <dbReference type="ARBA" id="ARBA00031155"/>
    </source>
</evidence>
<proteinExistence type="inferred from homology"/>
<dbReference type="PANTHER" id="PTHR42747:SF3">
    <property type="entry name" value="NITRONATE MONOOXYGENASE-RELATED"/>
    <property type="match status" value="1"/>
</dbReference>
<keyword evidence="5" id="KW-0216">Detoxification</keyword>
<evidence type="ECO:0000256" key="3">
    <source>
        <dbReference type="ARBA" id="ARBA00009881"/>
    </source>
</evidence>
<evidence type="ECO:0000256" key="4">
    <source>
        <dbReference type="ARBA" id="ARBA00013457"/>
    </source>
</evidence>
<keyword evidence="8 12" id="KW-0560">Oxidoreductase</keyword>
<evidence type="ECO:0000313" key="13">
    <source>
        <dbReference type="Proteomes" id="UP001595989"/>
    </source>
</evidence>
<keyword evidence="13" id="KW-1185">Reference proteome</keyword>
<evidence type="ECO:0000256" key="11">
    <source>
        <dbReference type="ARBA" id="ARBA00049401"/>
    </source>
</evidence>
<evidence type="ECO:0000256" key="8">
    <source>
        <dbReference type="ARBA" id="ARBA00023002"/>
    </source>
</evidence>
<dbReference type="EMBL" id="JBHSFU010000004">
    <property type="protein sequence ID" value="MFC4558193.1"/>
    <property type="molecule type" value="Genomic_DNA"/>
</dbReference>
<comment type="catalytic activity">
    <reaction evidence="11">
        <text>3 propionate 3-nitronate + 3 O2 + H2O = 3 3-oxopropanoate + 2 nitrate + nitrite + H2O2 + 3 H(+)</text>
        <dbReference type="Rhea" id="RHEA:57332"/>
        <dbReference type="ChEBI" id="CHEBI:15377"/>
        <dbReference type="ChEBI" id="CHEBI:15378"/>
        <dbReference type="ChEBI" id="CHEBI:15379"/>
        <dbReference type="ChEBI" id="CHEBI:16240"/>
        <dbReference type="ChEBI" id="CHEBI:16301"/>
        <dbReference type="ChEBI" id="CHEBI:17632"/>
        <dbReference type="ChEBI" id="CHEBI:33190"/>
        <dbReference type="ChEBI" id="CHEBI:136067"/>
    </reaction>
</comment>
<dbReference type="PROSITE" id="PS00912">
    <property type="entry name" value="DHODEHASE_2"/>
    <property type="match status" value="1"/>
</dbReference>
<evidence type="ECO:0000313" key="12">
    <source>
        <dbReference type="EMBL" id="MFC4558193.1"/>
    </source>
</evidence>
<accession>A0ABV9DK45</accession>
<keyword evidence="6" id="KW-0285">Flavoprotein</keyword>
<comment type="caution">
    <text evidence="12">The sequence shown here is derived from an EMBL/GenBank/DDBJ whole genome shotgun (WGS) entry which is preliminary data.</text>
</comment>
<evidence type="ECO:0000256" key="7">
    <source>
        <dbReference type="ARBA" id="ARBA00022643"/>
    </source>
</evidence>
<organism evidence="12 13">
    <name type="scientific">Virgibacillus kekensis</name>
    <dbReference type="NCBI Taxonomy" id="202261"/>
    <lineage>
        <taxon>Bacteria</taxon>
        <taxon>Bacillati</taxon>
        <taxon>Bacillota</taxon>
        <taxon>Bacilli</taxon>
        <taxon>Bacillales</taxon>
        <taxon>Bacillaceae</taxon>
        <taxon>Virgibacillus</taxon>
    </lineage>
</organism>
<dbReference type="CDD" id="cd04730">
    <property type="entry name" value="NPD_like"/>
    <property type="match status" value="1"/>
</dbReference>
<gene>
    <name evidence="12" type="ORF">ACFO3D_08205</name>
</gene>
<dbReference type="SUPFAM" id="SSF51412">
    <property type="entry name" value="Inosine monophosphate dehydrogenase (IMPDH)"/>
    <property type="match status" value="1"/>
</dbReference>
<dbReference type="InterPro" id="IPR001295">
    <property type="entry name" value="Dihydroorotate_DH_CS"/>
</dbReference>
<reference evidence="13" key="1">
    <citation type="journal article" date="2019" name="Int. J. Syst. Evol. Microbiol.">
        <title>The Global Catalogue of Microorganisms (GCM) 10K type strain sequencing project: providing services to taxonomists for standard genome sequencing and annotation.</title>
        <authorList>
            <consortium name="The Broad Institute Genomics Platform"/>
            <consortium name="The Broad Institute Genome Sequencing Center for Infectious Disease"/>
            <person name="Wu L."/>
            <person name="Ma J."/>
        </authorList>
    </citation>
    <scope>NUCLEOTIDE SEQUENCE [LARGE SCALE GENOMIC DNA]</scope>
    <source>
        <strain evidence="13">CGMCC 4.7426</strain>
    </source>
</reference>
<evidence type="ECO:0000256" key="5">
    <source>
        <dbReference type="ARBA" id="ARBA00022575"/>
    </source>
</evidence>
<keyword evidence="7" id="KW-0288">FMN</keyword>
<sequence>MSQLLKLLDIKYPIIQAGMAGGITTPGLVAATAEAGGLGTIGAGYMDAAALRNDIIETRDLTDRPFAVNLFAADLNASSSNVQEMQKFLNKYRKELGLQLGSYTVKAYDYLEEKVSVILEEKISIVSTAFGVLPAKIIGQLKSGKVVLIGMATSLDEALQLEEAGYDVIVAQGSEAGGHRGTFDVKKYPDGCNIGLHVLVEELLENTRLPIIAAGGIYSKKQADALMAMGASGVQIGTRFLLAREAGTNQAYREALLRARGEDTKLTKVFSGRPARAIRNRFIDEVDASRLETLPFPVQNQMTKDIRAAGKEKVNADFLSLWAGQGVGSLNKEETAEEIVRSFAEG</sequence>
<dbReference type="InterPro" id="IPR004136">
    <property type="entry name" value="NMO"/>
</dbReference>
<evidence type="ECO:0000256" key="2">
    <source>
        <dbReference type="ARBA" id="ARBA00003535"/>
    </source>
</evidence>